<dbReference type="AlphaFoldDB" id="A0A3A6Q260"/>
<dbReference type="RefSeq" id="WP_120083381.1">
    <property type="nucleotide sequence ID" value="NZ_QMDW01000003.1"/>
</dbReference>
<keyword evidence="1" id="KW-1133">Transmembrane helix</keyword>
<dbReference type="OrthoDB" id="342277at2157"/>
<keyword evidence="1" id="KW-0812">Transmembrane</keyword>
<evidence type="ECO:0000313" key="2">
    <source>
        <dbReference type="EMBL" id="RJX51128.1"/>
    </source>
</evidence>
<dbReference type="Pfam" id="PF24369">
    <property type="entry name" value="DUF7525"/>
    <property type="match status" value="1"/>
</dbReference>
<keyword evidence="1" id="KW-0472">Membrane</keyword>
<keyword evidence="3" id="KW-1185">Reference proteome</keyword>
<dbReference type="Proteomes" id="UP000281564">
    <property type="component" value="Unassembled WGS sequence"/>
</dbReference>
<comment type="caution">
    <text evidence="2">The sequence shown here is derived from an EMBL/GenBank/DDBJ whole genome shotgun (WGS) entry which is preliminary data.</text>
</comment>
<feature type="transmembrane region" description="Helical" evidence="1">
    <location>
        <begin position="12"/>
        <end position="32"/>
    </location>
</feature>
<reference evidence="2 3" key="1">
    <citation type="submission" date="2018-06" db="EMBL/GenBank/DDBJ databases">
        <title>Halonotius sp. F13-13 a new haloarchaeeon isolated from a solar saltern from Isla Cristina, Huelva, Spain.</title>
        <authorList>
            <person name="Duran-Viseras A."/>
            <person name="Sanchez-Porro C."/>
            <person name="Ventosa A."/>
        </authorList>
    </citation>
    <scope>NUCLEOTIDE SEQUENCE [LARGE SCALE GENOMIC DNA]</scope>
    <source>
        <strain evidence="2 3">CECT 7525</strain>
    </source>
</reference>
<evidence type="ECO:0000256" key="1">
    <source>
        <dbReference type="SAM" id="Phobius"/>
    </source>
</evidence>
<dbReference type="EMBL" id="QMDW01000003">
    <property type="protein sequence ID" value="RJX51128.1"/>
    <property type="molecule type" value="Genomic_DNA"/>
</dbReference>
<sequence length="61" mass="5966">MATHETVTDKGLGVAIACGTVAVLGAGLMFAGGTQRTKAWGFAAAVIAAGLSVAALQLYDA</sequence>
<name>A0A3A6Q260_9EURY</name>
<feature type="transmembrane region" description="Helical" evidence="1">
    <location>
        <begin position="39"/>
        <end position="59"/>
    </location>
</feature>
<proteinExistence type="predicted"/>
<dbReference type="InterPro" id="IPR055947">
    <property type="entry name" value="DUF7525"/>
</dbReference>
<evidence type="ECO:0000313" key="3">
    <source>
        <dbReference type="Proteomes" id="UP000281564"/>
    </source>
</evidence>
<organism evidence="2 3">
    <name type="scientific">Halonotius pteroides</name>
    <dbReference type="NCBI Taxonomy" id="268735"/>
    <lineage>
        <taxon>Archaea</taxon>
        <taxon>Methanobacteriati</taxon>
        <taxon>Methanobacteriota</taxon>
        <taxon>Stenosarchaea group</taxon>
        <taxon>Halobacteria</taxon>
        <taxon>Halobacteriales</taxon>
        <taxon>Haloferacaceae</taxon>
        <taxon>Halonotius</taxon>
    </lineage>
</organism>
<accession>A0A3A6Q260</accession>
<protein>
    <submittedName>
        <fullName evidence="2">Uncharacterized protein</fullName>
    </submittedName>
</protein>
<gene>
    <name evidence="2" type="ORF">DP106_03325</name>
</gene>